<dbReference type="GO" id="GO:0005886">
    <property type="term" value="C:plasma membrane"/>
    <property type="evidence" value="ECO:0007669"/>
    <property type="project" value="UniProtKB-SubCell"/>
</dbReference>
<comment type="catalytic activity">
    <reaction evidence="9 10">
        <text>Release of signal peptides from bacterial membrane prolipoproteins. Hydrolyzes -Xaa-Yaa-Zaa-|-(S,diacylglyceryl)Cys-, in which Xaa is hydrophobic (preferably Leu), and Yaa (Ala or Ser) and Zaa (Gly or Ala) have small, neutral side chains.</text>
        <dbReference type="EC" id="3.4.23.36"/>
    </reaction>
</comment>
<keyword evidence="5 9" id="KW-0064">Aspartyl protease</keyword>
<evidence type="ECO:0000256" key="4">
    <source>
        <dbReference type="ARBA" id="ARBA00022692"/>
    </source>
</evidence>
<dbReference type="GO" id="GO:0004190">
    <property type="term" value="F:aspartic-type endopeptidase activity"/>
    <property type="evidence" value="ECO:0007669"/>
    <property type="project" value="UniProtKB-UniRule"/>
</dbReference>
<keyword evidence="6 9" id="KW-0378">Hydrolase</keyword>
<keyword evidence="8 9" id="KW-0472">Membrane</keyword>
<keyword evidence="3 9" id="KW-0645">Protease</keyword>
<dbReference type="PANTHER" id="PTHR33695:SF1">
    <property type="entry name" value="LIPOPROTEIN SIGNAL PEPTIDASE"/>
    <property type="match status" value="1"/>
</dbReference>
<comment type="subcellular location">
    <subcellularLocation>
        <location evidence="9">Cell membrane</location>
        <topology evidence="9">Multi-pass membrane protein</topology>
    </subcellularLocation>
</comment>
<evidence type="ECO:0000256" key="6">
    <source>
        <dbReference type="ARBA" id="ARBA00022801"/>
    </source>
</evidence>
<evidence type="ECO:0000313" key="12">
    <source>
        <dbReference type="EMBL" id="HIW01980.1"/>
    </source>
</evidence>
<organism evidence="12 13">
    <name type="scientific">Candidatus Protoclostridium stercorigallinarum</name>
    <dbReference type="NCBI Taxonomy" id="2838741"/>
    <lineage>
        <taxon>Bacteria</taxon>
        <taxon>Bacillati</taxon>
        <taxon>Bacillota</taxon>
        <taxon>Clostridia</taxon>
        <taxon>Candidatus Protoclostridium</taxon>
    </lineage>
</organism>
<proteinExistence type="inferred from homology"/>
<feature type="active site" evidence="9">
    <location>
        <position position="128"/>
    </location>
</feature>
<accession>A0A9D1PZV7</accession>
<evidence type="ECO:0000256" key="9">
    <source>
        <dbReference type="HAMAP-Rule" id="MF_00161"/>
    </source>
</evidence>
<evidence type="ECO:0000313" key="13">
    <source>
        <dbReference type="Proteomes" id="UP000823990"/>
    </source>
</evidence>
<keyword evidence="4 9" id="KW-0812">Transmembrane</keyword>
<reference evidence="12" key="1">
    <citation type="journal article" date="2021" name="PeerJ">
        <title>Extensive microbial diversity within the chicken gut microbiome revealed by metagenomics and culture.</title>
        <authorList>
            <person name="Gilroy R."/>
            <person name="Ravi A."/>
            <person name="Getino M."/>
            <person name="Pursley I."/>
            <person name="Horton D.L."/>
            <person name="Alikhan N.F."/>
            <person name="Baker D."/>
            <person name="Gharbi K."/>
            <person name="Hall N."/>
            <person name="Watson M."/>
            <person name="Adriaenssens E.M."/>
            <person name="Foster-Nyarko E."/>
            <person name="Jarju S."/>
            <person name="Secka A."/>
            <person name="Antonio M."/>
            <person name="Oren A."/>
            <person name="Chaudhuri R.R."/>
            <person name="La Ragione R."/>
            <person name="Hildebrand F."/>
            <person name="Pallen M.J."/>
        </authorList>
    </citation>
    <scope>NUCLEOTIDE SEQUENCE</scope>
    <source>
        <strain evidence="12">12435</strain>
    </source>
</reference>
<gene>
    <name evidence="9 12" type="primary">lspA</name>
    <name evidence="12" type="ORF">H9892_01410</name>
</gene>
<evidence type="ECO:0000256" key="11">
    <source>
        <dbReference type="RuleBase" id="RU004181"/>
    </source>
</evidence>
<reference evidence="12" key="2">
    <citation type="submission" date="2021-04" db="EMBL/GenBank/DDBJ databases">
        <authorList>
            <person name="Gilroy R."/>
        </authorList>
    </citation>
    <scope>NUCLEOTIDE SEQUENCE</scope>
    <source>
        <strain evidence="12">12435</strain>
    </source>
</reference>
<keyword evidence="7 9" id="KW-1133">Transmembrane helix</keyword>
<protein>
    <recommendedName>
        <fullName evidence="9">Lipoprotein signal peptidase</fullName>
        <ecNumber evidence="9">3.4.23.36</ecNumber>
    </recommendedName>
    <alternativeName>
        <fullName evidence="9">Prolipoprotein signal peptidase</fullName>
    </alternativeName>
    <alternativeName>
        <fullName evidence="9">Signal peptidase II</fullName>
        <shortName evidence="9">SPase II</shortName>
    </alternativeName>
</protein>
<dbReference type="HAMAP" id="MF_00161">
    <property type="entry name" value="LspA"/>
    <property type="match status" value="1"/>
</dbReference>
<dbReference type="PROSITE" id="PS00855">
    <property type="entry name" value="SPASE_II"/>
    <property type="match status" value="1"/>
</dbReference>
<dbReference type="PRINTS" id="PR00781">
    <property type="entry name" value="LIPOSIGPTASE"/>
</dbReference>
<dbReference type="EC" id="3.4.23.36" evidence="9"/>
<feature type="active site" evidence="9">
    <location>
        <position position="144"/>
    </location>
</feature>
<evidence type="ECO:0000256" key="7">
    <source>
        <dbReference type="ARBA" id="ARBA00022989"/>
    </source>
</evidence>
<feature type="transmembrane region" description="Helical" evidence="9">
    <location>
        <begin position="72"/>
        <end position="93"/>
    </location>
</feature>
<evidence type="ECO:0000256" key="3">
    <source>
        <dbReference type="ARBA" id="ARBA00022670"/>
    </source>
</evidence>
<dbReference type="Pfam" id="PF01252">
    <property type="entry name" value="Peptidase_A8"/>
    <property type="match status" value="1"/>
</dbReference>
<feature type="transmembrane region" description="Helical" evidence="9">
    <location>
        <begin position="13"/>
        <end position="33"/>
    </location>
</feature>
<comment type="function">
    <text evidence="9 10">This protein specifically catalyzes the removal of signal peptides from prolipoproteins.</text>
</comment>
<dbReference type="GO" id="GO:0006508">
    <property type="term" value="P:proteolysis"/>
    <property type="evidence" value="ECO:0007669"/>
    <property type="project" value="UniProtKB-KW"/>
</dbReference>
<dbReference type="Proteomes" id="UP000823990">
    <property type="component" value="Unassembled WGS sequence"/>
</dbReference>
<evidence type="ECO:0000256" key="8">
    <source>
        <dbReference type="ARBA" id="ARBA00023136"/>
    </source>
</evidence>
<evidence type="ECO:0000256" key="2">
    <source>
        <dbReference type="ARBA" id="ARBA00022475"/>
    </source>
</evidence>
<comment type="similarity">
    <text evidence="1 9 11">Belongs to the peptidase A8 family.</text>
</comment>
<comment type="caution">
    <text evidence="12">The sequence shown here is derived from an EMBL/GenBank/DDBJ whole genome shotgun (WGS) entry which is preliminary data.</text>
</comment>
<dbReference type="NCBIfam" id="TIGR00077">
    <property type="entry name" value="lspA"/>
    <property type="match status" value="1"/>
</dbReference>
<comment type="pathway">
    <text evidence="9">Protein modification; lipoprotein biosynthesis (signal peptide cleavage).</text>
</comment>
<evidence type="ECO:0000256" key="1">
    <source>
        <dbReference type="ARBA" id="ARBA00006139"/>
    </source>
</evidence>
<name>A0A9D1PZV7_9FIRM</name>
<dbReference type="PANTHER" id="PTHR33695">
    <property type="entry name" value="LIPOPROTEIN SIGNAL PEPTIDASE"/>
    <property type="match status" value="1"/>
</dbReference>
<feature type="transmembrane region" description="Helical" evidence="9">
    <location>
        <begin position="138"/>
        <end position="163"/>
    </location>
</feature>
<feature type="transmembrane region" description="Helical" evidence="9">
    <location>
        <begin position="100"/>
        <end position="118"/>
    </location>
</feature>
<dbReference type="AlphaFoldDB" id="A0A9D1PZV7"/>
<evidence type="ECO:0000256" key="5">
    <source>
        <dbReference type="ARBA" id="ARBA00022750"/>
    </source>
</evidence>
<dbReference type="EMBL" id="DXHS01000023">
    <property type="protein sequence ID" value="HIW01980.1"/>
    <property type="molecule type" value="Genomic_DNA"/>
</dbReference>
<dbReference type="InterPro" id="IPR001872">
    <property type="entry name" value="Peptidase_A8"/>
</dbReference>
<sequence length="182" mass="20340">MKWTENKPTLKRYFVQAAVGAVVFALVVALDLVTKRLTEDIDKIWVIEGVFSIVSVRNTGGAWSMFGDNPVMMNVIKGFTFVFIAAVAAALFYPDKRKNMFFVVTLGLLGSGALGNLVDRMFLGYVRDFLSFDLINFPVFNVADMALVTGVFMLVAYIIWVFVKSEIKEKKQKNDKAGGEEK</sequence>
<keyword evidence="2 9" id="KW-1003">Cell membrane</keyword>
<evidence type="ECO:0000256" key="10">
    <source>
        <dbReference type="RuleBase" id="RU000594"/>
    </source>
</evidence>